<feature type="transmembrane region" description="Helical" evidence="2">
    <location>
        <begin position="185"/>
        <end position="205"/>
    </location>
</feature>
<reference evidence="3" key="2">
    <citation type="submission" date="2020-05" db="UniProtKB">
        <authorList>
            <consortium name="EnsemblMetazoa"/>
        </authorList>
    </citation>
    <scope>IDENTIFICATION</scope>
    <source>
        <strain evidence="3">Epiroticus2</strain>
    </source>
</reference>
<keyword evidence="2" id="KW-1133">Transmembrane helix</keyword>
<feature type="transmembrane region" description="Helical" evidence="2">
    <location>
        <begin position="624"/>
        <end position="646"/>
    </location>
</feature>
<dbReference type="GO" id="GO:0005886">
    <property type="term" value="C:plasma membrane"/>
    <property type="evidence" value="ECO:0007669"/>
    <property type="project" value="TreeGrafter"/>
</dbReference>
<dbReference type="PANTHER" id="PTHR43243">
    <property type="entry name" value="INNER MEMBRANE TRANSPORTER YGJI-RELATED"/>
    <property type="match status" value="1"/>
</dbReference>
<evidence type="ECO:0008006" key="5">
    <source>
        <dbReference type="Google" id="ProtNLM"/>
    </source>
</evidence>
<feature type="transmembrane region" description="Helical" evidence="2">
    <location>
        <begin position="565"/>
        <end position="584"/>
    </location>
</feature>
<organism evidence="3 4">
    <name type="scientific">Anopheles epiroticus</name>
    <dbReference type="NCBI Taxonomy" id="199890"/>
    <lineage>
        <taxon>Eukaryota</taxon>
        <taxon>Metazoa</taxon>
        <taxon>Ecdysozoa</taxon>
        <taxon>Arthropoda</taxon>
        <taxon>Hexapoda</taxon>
        <taxon>Insecta</taxon>
        <taxon>Pterygota</taxon>
        <taxon>Neoptera</taxon>
        <taxon>Endopterygota</taxon>
        <taxon>Diptera</taxon>
        <taxon>Nematocera</taxon>
        <taxon>Culicoidea</taxon>
        <taxon>Culicidae</taxon>
        <taxon>Anophelinae</taxon>
        <taxon>Anopheles</taxon>
    </lineage>
</organism>
<evidence type="ECO:0000256" key="2">
    <source>
        <dbReference type="SAM" id="Phobius"/>
    </source>
</evidence>
<dbReference type="EnsemblMetazoa" id="AEPI003452-RA">
    <property type="protein sequence ID" value="AEPI003452-PA"/>
    <property type="gene ID" value="AEPI003452"/>
</dbReference>
<name>A0A182P948_9DIPT</name>
<feature type="transmembrane region" description="Helical" evidence="2">
    <location>
        <begin position="36"/>
        <end position="54"/>
    </location>
</feature>
<feature type="transmembrane region" description="Helical" evidence="2">
    <location>
        <begin position="151"/>
        <end position="173"/>
    </location>
</feature>
<protein>
    <recommendedName>
        <fullName evidence="5">Amino acid permease/ SLC12A domain-containing protein</fullName>
    </recommendedName>
</protein>
<dbReference type="VEuPathDB" id="VectorBase:AEPI003452"/>
<feature type="transmembrane region" description="Helical" evidence="2">
    <location>
        <begin position="126"/>
        <end position="144"/>
    </location>
</feature>
<keyword evidence="4" id="KW-1185">Reference proteome</keyword>
<feature type="transmembrane region" description="Helical" evidence="2">
    <location>
        <begin position="217"/>
        <end position="241"/>
    </location>
</feature>
<dbReference type="GO" id="GO:0015171">
    <property type="term" value="F:amino acid transmembrane transporter activity"/>
    <property type="evidence" value="ECO:0007669"/>
    <property type="project" value="TreeGrafter"/>
</dbReference>
<evidence type="ECO:0000256" key="1">
    <source>
        <dbReference type="SAM" id="MobiDB-lite"/>
    </source>
</evidence>
<dbReference type="Proteomes" id="UP000075885">
    <property type="component" value="Unassembled WGS sequence"/>
</dbReference>
<dbReference type="Gene3D" id="1.20.1740.10">
    <property type="entry name" value="Amino acid/polyamine transporter I"/>
    <property type="match status" value="1"/>
</dbReference>
<feature type="transmembrane region" description="Helical" evidence="2">
    <location>
        <begin position="542"/>
        <end position="559"/>
    </location>
</feature>
<dbReference type="AlphaFoldDB" id="A0A182P948"/>
<accession>A0A182P948</accession>
<feature type="transmembrane region" description="Helical" evidence="2">
    <location>
        <begin position="74"/>
        <end position="96"/>
    </location>
</feature>
<feature type="region of interest" description="Disordered" evidence="1">
    <location>
        <begin position="459"/>
        <end position="478"/>
    </location>
</feature>
<reference evidence="4" key="1">
    <citation type="submission" date="2013-03" db="EMBL/GenBank/DDBJ databases">
        <title>The Genome Sequence of Anopheles epiroticus epiroticus2.</title>
        <authorList>
            <consortium name="The Broad Institute Genomics Platform"/>
            <person name="Neafsey D.E."/>
            <person name="Howell P."/>
            <person name="Walker B."/>
            <person name="Young S.K."/>
            <person name="Zeng Q."/>
            <person name="Gargeya S."/>
            <person name="Fitzgerald M."/>
            <person name="Haas B."/>
            <person name="Abouelleil A."/>
            <person name="Allen A.W."/>
            <person name="Alvarado L."/>
            <person name="Arachchi H.M."/>
            <person name="Berlin A.M."/>
            <person name="Chapman S.B."/>
            <person name="Gainer-Dewar J."/>
            <person name="Goldberg J."/>
            <person name="Griggs A."/>
            <person name="Gujja S."/>
            <person name="Hansen M."/>
            <person name="Howarth C."/>
            <person name="Imamovic A."/>
            <person name="Ireland A."/>
            <person name="Larimer J."/>
            <person name="McCowan C."/>
            <person name="Murphy C."/>
            <person name="Pearson M."/>
            <person name="Poon T.W."/>
            <person name="Priest M."/>
            <person name="Roberts A."/>
            <person name="Saif S."/>
            <person name="Shea T."/>
            <person name="Sisk P."/>
            <person name="Sykes S."/>
            <person name="Wortman J."/>
            <person name="Nusbaum C."/>
            <person name="Birren B."/>
        </authorList>
    </citation>
    <scope>NUCLEOTIDE SEQUENCE [LARGE SCALE GENOMIC DNA]</scope>
    <source>
        <strain evidence="4">Epiroticus2</strain>
    </source>
</reference>
<feature type="transmembrane region" description="Helical" evidence="2">
    <location>
        <begin position="266"/>
        <end position="286"/>
    </location>
</feature>
<evidence type="ECO:0000313" key="3">
    <source>
        <dbReference type="EnsemblMetazoa" id="AEPI003452-PA"/>
    </source>
</evidence>
<sequence length="687" mass="74044">MANVFECVVSGTGSRWMVGTLILTHLIAYNEAGGPGLMIGMALAALYAAFAGTCKSGIKSLQISYIRTTHRVDFFCLFLAKWMDILALFSACAVLVRTLSSCLDAMTGGLARMYILGRNSPANEPWPDVIGVVVIFIVTGMFMLGLENTRIFGALMMAGVLLVGSLIVIITGLRGNPGLFRTEPILPKGVVGLLSGTALSTFTYSNDLLNGNYIKRLLGLVVILLVLLSSELVGACLTMLIKFSSSHDYEAVPILSILELKDFHKLIPAVACLLVLTCSGALLELFPEMYTQIVQLTTSDWRILAKQIGYENRDSGSPTLTIFTGGSLCAMLTFACPLENLSYILAASNVLATLLRSFHFLYLPFRPHYLEQQNESSLGYSRLNTGKPSSASVPSSTTNGLRTGFRRSSLWCFKSSNFCSSTKAALAQHVLPGGRNGAMSHPLNGFAREEHEREWLLLGEPSSPKGPPHGTSSSPGAVESTVLSDQISDIECIALAKPENMDSEDSSTDIDAIVDEYRQKVTVSTAGYSSDGDTLRLPTANSWYLAIIFIVLIVLGSVITSSGLMLWDTIMIVVGVNATILLLFPRYDQASSTTSTPAMMSCVITVLASFILFSASFAQSWPALLLWFLAGLFLFIRCDTWCCLCLDRPGSGQTALLTSVASSKTTTIRVPRPPKGAIIQARIAGHS</sequence>
<keyword evidence="2" id="KW-0812">Transmembrane</keyword>
<evidence type="ECO:0000313" key="4">
    <source>
        <dbReference type="Proteomes" id="UP000075885"/>
    </source>
</evidence>
<dbReference type="PANTHER" id="PTHR43243:SF98">
    <property type="entry name" value="TORN AND DIMINISHED RHABDOMERES, ISOFORM D"/>
    <property type="match status" value="1"/>
</dbReference>
<proteinExistence type="predicted"/>
<keyword evidence="2" id="KW-0472">Membrane</keyword>
<dbReference type="STRING" id="199890.A0A182P948"/>
<feature type="transmembrane region" description="Helical" evidence="2">
    <location>
        <begin position="596"/>
        <end position="618"/>
    </location>
</feature>